<reference evidence="1" key="1">
    <citation type="journal article" date="2014" name="Int. J. Syst. Evol. Microbiol.">
        <title>Complete genome sequence of Corynebacterium casei LMG S-19264T (=DSM 44701T), isolated from a smear-ripened cheese.</title>
        <authorList>
            <consortium name="US DOE Joint Genome Institute (JGI-PGF)"/>
            <person name="Walter F."/>
            <person name="Albersmeier A."/>
            <person name="Kalinowski J."/>
            <person name="Ruckert C."/>
        </authorList>
    </citation>
    <scope>NUCLEOTIDE SEQUENCE</scope>
    <source>
        <strain evidence="1">CGMCC 4.7272</strain>
    </source>
</reference>
<dbReference type="SMART" id="SM01149">
    <property type="entry name" value="DUF1237"/>
    <property type="match status" value="1"/>
</dbReference>
<dbReference type="Pfam" id="PF06824">
    <property type="entry name" value="Glyco_hydro_125"/>
    <property type="match status" value="1"/>
</dbReference>
<evidence type="ECO:0000313" key="1">
    <source>
        <dbReference type="EMBL" id="GGJ21303.1"/>
    </source>
</evidence>
<dbReference type="InterPro" id="IPR008928">
    <property type="entry name" value="6-hairpin_glycosidase_sf"/>
</dbReference>
<reference evidence="1" key="2">
    <citation type="submission" date="2020-09" db="EMBL/GenBank/DDBJ databases">
        <authorList>
            <person name="Sun Q."/>
            <person name="Zhou Y."/>
        </authorList>
    </citation>
    <scope>NUCLEOTIDE SEQUENCE</scope>
    <source>
        <strain evidence="1">CGMCC 4.7272</strain>
    </source>
</reference>
<dbReference type="RefSeq" id="WP_229695103.1">
    <property type="nucleotide sequence ID" value="NZ_BAABER010000001.1"/>
</dbReference>
<dbReference type="InterPro" id="IPR008313">
    <property type="entry name" value="GH125"/>
</dbReference>
<accession>A0A917NQZ2</accession>
<proteinExistence type="predicted"/>
<gene>
    <name evidence="1" type="ORF">GCM10012282_17170</name>
</gene>
<dbReference type="Proteomes" id="UP000625682">
    <property type="component" value="Unassembled WGS sequence"/>
</dbReference>
<dbReference type="Gene3D" id="1.50.10.10">
    <property type="match status" value="1"/>
</dbReference>
<evidence type="ECO:0008006" key="3">
    <source>
        <dbReference type="Google" id="ProtNLM"/>
    </source>
</evidence>
<comment type="caution">
    <text evidence="1">The sequence shown here is derived from an EMBL/GenBank/DDBJ whole genome shotgun (WGS) entry which is preliminary data.</text>
</comment>
<dbReference type="AlphaFoldDB" id="A0A917NQZ2"/>
<name>A0A917NQZ2_9ACTN</name>
<organism evidence="1 2">
    <name type="scientific">Streptomyces lacrimifluminis</name>
    <dbReference type="NCBI Taxonomy" id="1500077"/>
    <lineage>
        <taxon>Bacteria</taxon>
        <taxon>Bacillati</taxon>
        <taxon>Actinomycetota</taxon>
        <taxon>Actinomycetes</taxon>
        <taxon>Kitasatosporales</taxon>
        <taxon>Streptomycetaceae</taxon>
        <taxon>Streptomyces</taxon>
    </lineage>
</organism>
<dbReference type="EMBL" id="BMMU01000004">
    <property type="protein sequence ID" value="GGJ21303.1"/>
    <property type="molecule type" value="Genomic_DNA"/>
</dbReference>
<dbReference type="PANTHER" id="PTHR31047">
    <property type="entry name" value="MEIOTICALLY UP-REGULATED GENE 157 PROTEIN"/>
    <property type="match status" value="1"/>
</dbReference>
<keyword evidence="2" id="KW-1185">Reference proteome</keyword>
<dbReference type="SUPFAM" id="SSF48208">
    <property type="entry name" value="Six-hairpin glycosidases"/>
    <property type="match status" value="1"/>
</dbReference>
<dbReference type="PIRSF" id="PIRSF028846">
    <property type="entry name" value="UCP028846"/>
    <property type="match status" value="1"/>
</dbReference>
<sequence length="448" mass="48489">MRSIDEPEGELPEGLRALRADVHRELRSLDPRAADRFTGLLTGTWGRAMRPLPDGEVFVLTGDIPAMWLRDSTAQVRPYLLAADDPAVAAALTGVLRRQLRYVLADPYANAFNAEPDGSGAGYLDEPAPAPLVWEQKYEVDSLCAPLQLAYGIWRATGGLGHLTADDRFVRAARRIIGLWRVEQDHENRSPYEFRRLGDDAFDSLPRGGRGAPVAPTGMTWSGFRPSDDRCHHGYLVPSNTMAAVALSGLAELATAIGDPGLAADAMALSGEIATGVRTHGVTAGADPTVYAYEVDGLGGQLMMDDANIPSLLSLPYLGWCDPGDQLYLRTREFVLSDANPFYYAGGSASGIGSPHTPPGHVWPLSLTMQALTSDDEAERTRLAELLLRTDGGTGSMHESFHVDDPGTFTRPWFGWGDALFAELLLDLTGRSTARLHPRLSTTEPPSR</sequence>
<evidence type="ECO:0000313" key="2">
    <source>
        <dbReference type="Proteomes" id="UP000625682"/>
    </source>
</evidence>
<dbReference type="InterPro" id="IPR012341">
    <property type="entry name" value="6hp_glycosidase-like_sf"/>
</dbReference>
<protein>
    <recommendedName>
        <fullName evidence="3">Glycoside hydrolase family 125 protein</fullName>
    </recommendedName>
</protein>
<dbReference type="GO" id="GO:0005975">
    <property type="term" value="P:carbohydrate metabolic process"/>
    <property type="evidence" value="ECO:0007669"/>
    <property type="project" value="InterPro"/>
</dbReference>
<dbReference type="PANTHER" id="PTHR31047:SF0">
    <property type="entry name" value="MEIOTICALLY UP-REGULATED GENE 157 PROTEIN"/>
    <property type="match status" value="1"/>
</dbReference>